<protein>
    <recommendedName>
        <fullName evidence="3">PUM-HD domain-containing protein</fullName>
    </recommendedName>
</protein>
<dbReference type="InterPro" id="IPR011989">
    <property type="entry name" value="ARM-like"/>
</dbReference>
<dbReference type="InterPro" id="IPR033133">
    <property type="entry name" value="PUM-HD"/>
</dbReference>
<feature type="domain" description="PUM-HD" evidence="3">
    <location>
        <begin position="6"/>
        <end position="366"/>
    </location>
</feature>
<dbReference type="GO" id="GO:0010608">
    <property type="term" value="P:post-transcriptional regulation of gene expression"/>
    <property type="evidence" value="ECO:0007669"/>
    <property type="project" value="TreeGrafter"/>
</dbReference>
<feature type="repeat" description="Pumilio" evidence="2">
    <location>
        <begin position="71"/>
        <end position="106"/>
    </location>
</feature>
<dbReference type="CDD" id="cd07920">
    <property type="entry name" value="Pumilio"/>
    <property type="match status" value="1"/>
</dbReference>
<dbReference type="SUPFAM" id="SSF48371">
    <property type="entry name" value="ARM repeat"/>
    <property type="match status" value="1"/>
</dbReference>
<evidence type="ECO:0000256" key="1">
    <source>
        <dbReference type="ARBA" id="ARBA00022737"/>
    </source>
</evidence>
<dbReference type="GO" id="GO:0003729">
    <property type="term" value="F:mRNA binding"/>
    <property type="evidence" value="ECO:0007669"/>
    <property type="project" value="TreeGrafter"/>
</dbReference>
<reference evidence="5" key="1">
    <citation type="submission" date="2016-05" db="EMBL/GenBank/DDBJ databases">
        <title>Comparative genomics of biotechnologically important yeasts.</title>
        <authorList>
            <consortium name="DOE Joint Genome Institute"/>
            <person name="Riley R."/>
            <person name="Haridas S."/>
            <person name="Wolfe K.H."/>
            <person name="Lopes M.R."/>
            <person name="Hittinger C.T."/>
            <person name="Goker M."/>
            <person name="Salamov A."/>
            <person name="Wisecaver J."/>
            <person name="Long T.M."/>
            <person name="Aerts A.L."/>
            <person name="Barry K."/>
            <person name="Choi C."/>
            <person name="Clum A."/>
            <person name="Coughlan A.Y."/>
            <person name="Deshpande S."/>
            <person name="Douglass A.P."/>
            <person name="Hanson S.J."/>
            <person name="Klenk H.-P."/>
            <person name="Labutti K."/>
            <person name="Lapidus A."/>
            <person name="Lindquist E."/>
            <person name="Lipzen A."/>
            <person name="Meier-Kolthoff J.P."/>
            <person name="Ohm R.A."/>
            <person name="Otillar R.P."/>
            <person name="Pangilinan J."/>
            <person name="Peng Y."/>
            <person name="Rokas A."/>
            <person name="Rosa C.A."/>
            <person name="Scheuner C."/>
            <person name="Sibirny A.A."/>
            <person name="Slot J.C."/>
            <person name="Stielow J.B."/>
            <person name="Sun H."/>
            <person name="Kurtzman C.P."/>
            <person name="Blackwell M."/>
            <person name="Grigoriev I.V."/>
            <person name="Jeffries T.W."/>
        </authorList>
    </citation>
    <scope>NUCLEOTIDE SEQUENCE [LARGE SCALE GENOMIC DNA]</scope>
    <source>
        <strain evidence="5">NRRL Y-12698</strain>
    </source>
</reference>
<dbReference type="InterPro" id="IPR033712">
    <property type="entry name" value="Pumilio_RNA-bd"/>
</dbReference>
<evidence type="ECO:0000256" key="2">
    <source>
        <dbReference type="PROSITE-ProRule" id="PRU00317"/>
    </source>
</evidence>
<keyword evidence="1" id="KW-0677">Repeat</keyword>
<dbReference type="OrthoDB" id="668540at2759"/>
<dbReference type="PANTHER" id="PTHR12537">
    <property type="entry name" value="RNA BINDING PROTEIN PUMILIO-RELATED"/>
    <property type="match status" value="1"/>
</dbReference>
<feature type="repeat" description="Pumilio" evidence="2">
    <location>
        <begin position="107"/>
        <end position="143"/>
    </location>
</feature>
<organism evidence="4 5">
    <name type="scientific">Babjeviella inositovora NRRL Y-12698</name>
    <dbReference type="NCBI Taxonomy" id="984486"/>
    <lineage>
        <taxon>Eukaryota</taxon>
        <taxon>Fungi</taxon>
        <taxon>Dikarya</taxon>
        <taxon>Ascomycota</taxon>
        <taxon>Saccharomycotina</taxon>
        <taxon>Pichiomycetes</taxon>
        <taxon>Serinales incertae sedis</taxon>
        <taxon>Babjeviella</taxon>
    </lineage>
</organism>
<dbReference type="PROSITE" id="PS50302">
    <property type="entry name" value="PUM"/>
    <property type="match status" value="6"/>
</dbReference>
<dbReference type="PROSITE" id="PS50303">
    <property type="entry name" value="PUM_HD"/>
    <property type="match status" value="1"/>
</dbReference>
<dbReference type="STRING" id="984486.A0A1E3QNP1"/>
<feature type="non-terminal residue" evidence="4">
    <location>
        <position position="1"/>
    </location>
</feature>
<dbReference type="RefSeq" id="XP_018984392.1">
    <property type="nucleotide sequence ID" value="XM_019131453.1"/>
</dbReference>
<dbReference type="InterPro" id="IPR016024">
    <property type="entry name" value="ARM-type_fold"/>
</dbReference>
<dbReference type="GO" id="GO:0010629">
    <property type="term" value="P:negative regulation of gene expression"/>
    <property type="evidence" value="ECO:0007669"/>
    <property type="project" value="UniProtKB-ARBA"/>
</dbReference>
<dbReference type="FunFam" id="1.25.10.10:FF:000237">
    <property type="entry name" value="Pumilio homolog 9"/>
    <property type="match status" value="1"/>
</dbReference>
<feature type="repeat" description="Pumilio" evidence="2">
    <location>
        <begin position="305"/>
        <end position="342"/>
    </location>
</feature>
<proteinExistence type="predicted"/>
<feature type="non-terminal residue" evidence="4">
    <location>
        <position position="367"/>
    </location>
</feature>
<keyword evidence="5" id="KW-1185">Reference proteome</keyword>
<feature type="repeat" description="Pumilio" evidence="2">
    <location>
        <begin position="35"/>
        <end position="70"/>
    </location>
</feature>
<dbReference type="Proteomes" id="UP000094336">
    <property type="component" value="Unassembled WGS sequence"/>
</dbReference>
<dbReference type="SMART" id="SM00025">
    <property type="entry name" value="Pumilio"/>
    <property type="match status" value="8"/>
</dbReference>
<evidence type="ECO:0000313" key="4">
    <source>
        <dbReference type="EMBL" id="ODQ79064.1"/>
    </source>
</evidence>
<feature type="repeat" description="Pumilio" evidence="2">
    <location>
        <begin position="144"/>
        <end position="179"/>
    </location>
</feature>
<dbReference type="GeneID" id="30149306"/>
<accession>A0A1E3QNP1</accession>
<dbReference type="GO" id="GO:0005737">
    <property type="term" value="C:cytoplasm"/>
    <property type="evidence" value="ECO:0007669"/>
    <property type="project" value="TreeGrafter"/>
</dbReference>
<feature type="repeat" description="Pumilio" evidence="2">
    <location>
        <begin position="180"/>
        <end position="220"/>
    </location>
</feature>
<evidence type="ECO:0000259" key="3">
    <source>
        <dbReference type="PROSITE" id="PS50303"/>
    </source>
</evidence>
<name>A0A1E3QNP1_9ASCO</name>
<dbReference type="Pfam" id="PF00806">
    <property type="entry name" value="PUF"/>
    <property type="match status" value="8"/>
</dbReference>
<dbReference type="EMBL" id="KV454433">
    <property type="protein sequence ID" value="ODQ79064.1"/>
    <property type="molecule type" value="Genomic_DNA"/>
</dbReference>
<dbReference type="InterPro" id="IPR001313">
    <property type="entry name" value="Pumilio_RNA-bd_rpt"/>
</dbReference>
<gene>
    <name evidence="4" type="ORF">BABINDRAFT_29569</name>
</gene>
<dbReference type="PANTHER" id="PTHR12537:SF80">
    <property type="entry name" value="SUPPRESSOR PROTEIN MPT5"/>
    <property type="match status" value="1"/>
</dbReference>
<evidence type="ECO:0000313" key="5">
    <source>
        <dbReference type="Proteomes" id="UP000094336"/>
    </source>
</evidence>
<sequence>SNASPSPQLALPSILGGKKYDKDSINKLNSIPFESLTGEIVNLSKDQYGCRFLQKKIDENLAVNFEVIFGEIHSKIYELIIDPFGNYLIQKLISLCDEAKLNTMVENLSLNLFQISINQHGTRALQRLIEFLDTEYQYSLIIAGLSSYVIDLIKDLNGNHVIQKCLNKLTTTNCQFIYEAIAGNIVVVATHKHGCCVLQKCLNHIDNEAQLIPLASEIINHSSNLIKDQFGNYVIQYLLSLNKFEATVGIYHRIKHSMDDLCTQKFSSNVIEKLLKICKNNDSVPPLDFPAIQNFKQLKNHLAYQILNNGNLNKFVNDPFGNYVVQTLIDVVPIEYQSAIIQQFFVNCKILTPFGKRIQSKINTILN</sequence>
<dbReference type="Gene3D" id="1.25.10.10">
    <property type="entry name" value="Leucine-rich Repeat Variant"/>
    <property type="match status" value="1"/>
</dbReference>
<dbReference type="AlphaFoldDB" id="A0A1E3QNP1"/>